<dbReference type="Gene3D" id="3.50.50.60">
    <property type="entry name" value="FAD/NAD(P)-binding domain"/>
    <property type="match status" value="2"/>
</dbReference>
<gene>
    <name evidence="8" type="primary">crtI</name>
    <name evidence="8" type="ORF">GVO57_11645</name>
</gene>
<dbReference type="NCBIfam" id="NF045637">
    <property type="entry name" value="carotdesatCrtDProt"/>
    <property type="match status" value="1"/>
</dbReference>
<evidence type="ECO:0000259" key="7">
    <source>
        <dbReference type="Pfam" id="PF01593"/>
    </source>
</evidence>
<dbReference type="AlphaFoldDB" id="A0A7Z2SA07"/>
<dbReference type="EMBL" id="CP047895">
    <property type="protein sequence ID" value="QHL91349.1"/>
    <property type="molecule type" value="Genomic_DNA"/>
</dbReference>
<dbReference type="InterPro" id="IPR002937">
    <property type="entry name" value="Amino_oxidase"/>
</dbReference>
<dbReference type="GO" id="GO:0016491">
    <property type="term" value="F:oxidoreductase activity"/>
    <property type="evidence" value="ECO:0007669"/>
    <property type="project" value="UniProtKB-KW"/>
</dbReference>
<protein>
    <submittedName>
        <fullName evidence="8">Phytoene desaturase</fullName>
    </submittedName>
</protein>
<comment type="pathway">
    <text evidence="1 5">Carotenoid biosynthesis.</text>
</comment>
<dbReference type="PANTHER" id="PTHR43734">
    <property type="entry name" value="PHYTOENE DESATURASE"/>
    <property type="match status" value="1"/>
</dbReference>
<evidence type="ECO:0000256" key="3">
    <source>
        <dbReference type="ARBA" id="ARBA00022746"/>
    </source>
</evidence>
<dbReference type="InterPro" id="IPR036188">
    <property type="entry name" value="FAD/NAD-bd_sf"/>
</dbReference>
<evidence type="ECO:0000256" key="1">
    <source>
        <dbReference type="ARBA" id="ARBA00004829"/>
    </source>
</evidence>
<evidence type="ECO:0000256" key="4">
    <source>
        <dbReference type="ARBA" id="ARBA00023002"/>
    </source>
</evidence>
<evidence type="ECO:0000256" key="6">
    <source>
        <dbReference type="SAM" id="MobiDB-lite"/>
    </source>
</evidence>
<feature type="domain" description="Amine oxidase" evidence="7">
    <location>
        <begin position="34"/>
        <end position="516"/>
    </location>
</feature>
<evidence type="ECO:0000313" key="9">
    <source>
        <dbReference type="Proteomes" id="UP000464468"/>
    </source>
</evidence>
<dbReference type="InterPro" id="IPR054841">
    <property type="entry name" value="carotdesatCrtD"/>
</dbReference>
<dbReference type="NCBIfam" id="TIGR02734">
    <property type="entry name" value="crtI_fam"/>
    <property type="match status" value="1"/>
</dbReference>
<proteinExistence type="inferred from homology"/>
<evidence type="ECO:0000256" key="2">
    <source>
        <dbReference type="ARBA" id="ARBA00006046"/>
    </source>
</evidence>
<dbReference type="KEGG" id="schy:GVO57_11645"/>
<reference evidence="8 9" key="1">
    <citation type="submission" date="2020-01" db="EMBL/GenBank/DDBJ databases">
        <title>Sphingomonas sp. C33 whole genome sequece.</title>
        <authorList>
            <person name="Park C."/>
        </authorList>
    </citation>
    <scope>NUCLEOTIDE SEQUENCE [LARGE SCALE GENOMIC DNA]</scope>
    <source>
        <strain evidence="8 9">C33</strain>
    </source>
</reference>
<dbReference type="Pfam" id="PF01593">
    <property type="entry name" value="Amino_oxidase"/>
    <property type="match status" value="1"/>
</dbReference>
<sequence length="545" mass="56367">MLCPGQPTSGRGGIGVAAGHQADDQGVVVVGAGIGGLVAATLLAARGVPVTLIERQAAPGGKARMVEVPGTGGPVAVDGGPTVFTLRDVFDEVFAEAGAALDDEVAITKADILARHGWSDGSRLDLHADPEASAAAIADFAGPREADGFRAFMAQARHSFATLEHSFIRAPRTNPIGLTWRIGMMRLGALAAIHPYTPLARMLGGTFRDPRLVQLFARYATYCGSSPYRAPATLALIAHVEQAGVWLIEGGIHALALALARLAARHGAVIRTGATVTEIETGGGRVTGVRLQSGERIAARAVIAGADVAALAAGRFGSGVARAVSAPAPQRRSLSAFTFLMQAEPGGLPLVRHNVLFSDDYRAEFSDIANGRPPQDPTVYVCALDRAAADETSAPGGPERFQIIVNAPANGDRHDYGQEEIETCTRQMQARLRACGLTLSPTRPPVVVTPTDFEHLYPSTGGALYGRASHGWAASFLRPGSRTRIPGLYCAGGSVHPGAGVPMAALSGRLAATTVLADLASTGRSRPAAMPGGMSTPSRTEAISG</sequence>
<evidence type="ECO:0000313" key="8">
    <source>
        <dbReference type="EMBL" id="QHL91349.1"/>
    </source>
</evidence>
<dbReference type="PANTHER" id="PTHR43734:SF7">
    <property type="entry name" value="4,4'-DIAPONEUROSPORENE OXYGENASE"/>
    <property type="match status" value="1"/>
</dbReference>
<comment type="similarity">
    <text evidence="2 5">Belongs to the carotenoid/retinoid oxidoreductase family.</text>
</comment>
<feature type="compositionally biased region" description="Polar residues" evidence="6">
    <location>
        <begin position="535"/>
        <end position="545"/>
    </location>
</feature>
<keyword evidence="3 5" id="KW-0125">Carotenoid biosynthesis</keyword>
<name>A0A7Z2SA07_9SPHN</name>
<accession>A0A7Z2SA07</accession>
<dbReference type="SUPFAM" id="SSF51905">
    <property type="entry name" value="FAD/NAD(P)-binding domain"/>
    <property type="match status" value="1"/>
</dbReference>
<organism evidence="8 9">
    <name type="scientific">Sphingomonas changnyeongensis</name>
    <dbReference type="NCBI Taxonomy" id="2698679"/>
    <lineage>
        <taxon>Bacteria</taxon>
        <taxon>Pseudomonadati</taxon>
        <taxon>Pseudomonadota</taxon>
        <taxon>Alphaproteobacteria</taxon>
        <taxon>Sphingomonadales</taxon>
        <taxon>Sphingomonadaceae</taxon>
        <taxon>Sphingomonas</taxon>
    </lineage>
</organism>
<dbReference type="GO" id="GO:0016117">
    <property type="term" value="P:carotenoid biosynthetic process"/>
    <property type="evidence" value="ECO:0007669"/>
    <property type="project" value="UniProtKB-KW"/>
</dbReference>
<keyword evidence="4 5" id="KW-0560">Oxidoreductase</keyword>
<evidence type="ECO:0000256" key="5">
    <source>
        <dbReference type="RuleBase" id="RU362075"/>
    </source>
</evidence>
<dbReference type="Proteomes" id="UP000464468">
    <property type="component" value="Chromosome"/>
</dbReference>
<keyword evidence="9" id="KW-1185">Reference proteome</keyword>
<dbReference type="InterPro" id="IPR014105">
    <property type="entry name" value="Carotenoid/retinoid_OxRdtase"/>
</dbReference>
<feature type="region of interest" description="Disordered" evidence="6">
    <location>
        <begin position="522"/>
        <end position="545"/>
    </location>
</feature>